<sequence length="131" mass="14342">MKKIILLAFTLIAICSMLHAQPAGGPPKPPSAEERLKRVNEKLKTALQLSAKQQAVVNDAFSAFFKEADKLRPQAPPPPPQPDKAKIEPLAQKRDASIKAALTEAQYKKYLEIEKTLRPQGPPGAPKPSKE</sequence>
<dbReference type="AlphaFoldDB" id="A0A4R6J358"/>
<gene>
    <name evidence="3" type="ORF">BC659_0681</name>
</gene>
<protein>
    <recommendedName>
        <fullName evidence="5">LTXXQ motif family protein</fullName>
    </recommendedName>
</protein>
<name>A0A4R6J358_9BACT</name>
<accession>A0A4R6J358</accession>
<keyword evidence="2" id="KW-0732">Signal</keyword>
<reference evidence="3 4" key="1">
    <citation type="submission" date="2019-03" db="EMBL/GenBank/DDBJ databases">
        <title>Genomic Encyclopedia of Archaeal and Bacterial Type Strains, Phase II (KMG-II): from individual species to whole genera.</title>
        <authorList>
            <person name="Goeker M."/>
        </authorList>
    </citation>
    <scope>NUCLEOTIDE SEQUENCE [LARGE SCALE GENOMIC DNA]</scope>
    <source>
        <strain evidence="3 4">DSM 28323</strain>
    </source>
</reference>
<keyword evidence="4" id="KW-1185">Reference proteome</keyword>
<evidence type="ECO:0008006" key="5">
    <source>
        <dbReference type="Google" id="ProtNLM"/>
    </source>
</evidence>
<feature type="signal peptide" evidence="2">
    <location>
        <begin position="1"/>
        <end position="20"/>
    </location>
</feature>
<evidence type="ECO:0000313" key="4">
    <source>
        <dbReference type="Proteomes" id="UP000295741"/>
    </source>
</evidence>
<feature type="chain" id="PRO_5020697688" description="LTXXQ motif family protein" evidence="2">
    <location>
        <begin position="21"/>
        <end position="131"/>
    </location>
</feature>
<dbReference type="RefSeq" id="WP_133473239.1">
    <property type="nucleotide sequence ID" value="NZ_SNWP01000010.1"/>
</dbReference>
<feature type="compositionally biased region" description="Basic and acidic residues" evidence="1">
    <location>
        <begin position="83"/>
        <end position="95"/>
    </location>
</feature>
<feature type="region of interest" description="Disordered" evidence="1">
    <location>
        <begin position="67"/>
        <end position="95"/>
    </location>
</feature>
<organism evidence="3 4">
    <name type="scientific">Sediminibacterium goheungense</name>
    <dbReference type="NCBI Taxonomy" id="1086393"/>
    <lineage>
        <taxon>Bacteria</taxon>
        <taxon>Pseudomonadati</taxon>
        <taxon>Bacteroidota</taxon>
        <taxon>Chitinophagia</taxon>
        <taxon>Chitinophagales</taxon>
        <taxon>Chitinophagaceae</taxon>
        <taxon>Sediminibacterium</taxon>
    </lineage>
</organism>
<dbReference type="EMBL" id="SNWP01000010">
    <property type="protein sequence ID" value="TDO28605.1"/>
    <property type="molecule type" value="Genomic_DNA"/>
</dbReference>
<comment type="caution">
    <text evidence="3">The sequence shown here is derived from an EMBL/GenBank/DDBJ whole genome shotgun (WGS) entry which is preliminary data.</text>
</comment>
<evidence type="ECO:0000256" key="1">
    <source>
        <dbReference type="SAM" id="MobiDB-lite"/>
    </source>
</evidence>
<proteinExistence type="predicted"/>
<evidence type="ECO:0000313" key="3">
    <source>
        <dbReference type="EMBL" id="TDO28605.1"/>
    </source>
</evidence>
<dbReference type="Proteomes" id="UP000295741">
    <property type="component" value="Unassembled WGS sequence"/>
</dbReference>
<evidence type="ECO:0000256" key="2">
    <source>
        <dbReference type="SAM" id="SignalP"/>
    </source>
</evidence>
<dbReference type="OrthoDB" id="9815205at2"/>